<accession>A0A916BBE9</accession>
<keyword evidence="2" id="KW-1185">Reference proteome</keyword>
<dbReference type="EMBL" id="CAJNBL010000005">
    <property type="protein sequence ID" value="CAE6694019.1"/>
    <property type="molecule type" value="Genomic_DNA"/>
</dbReference>
<dbReference type="Proteomes" id="UP000675882">
    <property type="component" value="Unassembled WGS sequence"/>
</dbReference>
<reference evidence="1" key="1">
    <citation type="submission" date="2021-02" db="EMBL/GenBank/DDBJ databases">
        <authorList>
            <person name="Han P."/>
        </authorList>
    </citation>
    <scope>NUCLEOTIDE SEQUENCE</scope>
    <source>
        <strain evidence="1">Candidatus Nitrotoga sp. ZN8</strain>
    </source>
</reference>
<gene>
    <name evidence="1" type="ORF">NTGZN8_130122</name>
</gene>
<protein>
    <submittedName>
        <fullName evidence="1">Uncharacterized protein</fullName>
    </submittedName>
</protein>
<proteinExistence type="predicted"/>
<sequence length="50" mass="5953">MGSLTWLERCALLVKPLLKFIIFHRLNLTEFTTPVKLTQPAEWQIEWLLN</sequence>
<evidence type="ECO:0000313" key="2">
    <source>
        <dbReference type="Proteomes" id="UP000675882"/>
    </source>
</evidence>
<dbReference type="AlphaFoldDB" id="A0A916BBE9"/>
<name>A0A916BBE9_9PROT</name>
<comment type="caution">
    <text evidence="1">The sequence shown here is derived from an EMBL/GenBank/DDBJ whole genome shotgun (WGS) entry which is preliminary data.</text>
</comment>
<evidence type="ECO:0000313" key="1">
    <source>
        <dbReference type="EMBL" id="CAE6694019.1"/>
    </source>
</evidence>
<organism evidence="1 2">
    <name type="scientific">Candidatus Nitrotoga fabula</name>
    <dbReference type="NCBI Taxonomy" id="2182327"/>
    <lineage>
        <taxon>Bacteria</taxon>
        <taxon>Pseudomonadati</taxon>
        <taxon>Pseudomonadota</taxon>
        <taxon>Betaproteobacteria</taxon>
        <taxon>Nitrosomonadales</taxon>
        <taxon>Gallionellaceae</taxon>
        <taxon>Candidatus Nitrotoga</taxon>
    </lineage>
</organism>